<feature type="transmembrane region" description="Helical" evidence="1">
    <location>
        <begin position="12"/>
        <end position="37"/>
    </location>
</feature>
<comment type="caution">
    <text evidence="2">The sequence shown here is derived from an EMBL/GenBank/DDBJ whole genome shotgun (WGS) entry which is preliminary data.</text>
</comment>
<keyword evidence="1" id="KW-0812">Transmembrane</keyword>
<dbReference type="EMBL" id="LGPB01000086">
    <property type="protein sequence ID" value="KRG12803.1"/>
    <property type="molecule type" value="Genomic_DNA"/>
</dbReference>
<dbReference type="EMBL" id="LDJR01000027">
    <property type="protein sequence ID" value="OAK74239.1"/>
    <property type="molecule type" value="Genomic_DNA"/>
</dbReference>
<reference evidence="2 4" key="2">
    <citation type="submission" date="2015-06" db="EMBL/GenBank/DDBJ databases">
        <title>Genome sequencing project of Bacillus galactosidilyticus PL133.</title>
        <authorList>
            <person name="Gaiero J."/>
            <person name="Nicol R."/>
            <person name="Habash M."/>
        </authorList>
    </citation>
    <scope>NUCLEOTIDE SEQUENCE [LARGE SCALE GENOMIC DNA]</scope>
    <source>
        <strain evidence="2 4">PL133</strain>
    </source>
</reference>
<sequence length="97" mass="11551">MKKKHIRLPLSIQYLSFYIIILIIPIIFLGTIIHFYLLATLKGQVMDSNEKKLIQMKDIVDTKLLEFHRISLQVSSQHELTPYYVDNFFDVYKAKNY</sequence>
<evidence type="ECO:0000256" key="1">
    <source>
        <dbReference type="SAM" id="Phobius"/>
    </source>
</evidence>
<reference evidence="3 5" key="1">
    <citation type="submission" date="2015-05" db="EMBL/GenBank/DDBJ databases">
        <title>Comparison of genome.</title>
        <authorList>
            <person name="Zheng Z."/>
            <person name="Sun M."/>
        </authorList>
    </citation>
    <scope>NUCLEOTIDE SEQUENCE [LARGE SCALE GENOMIC DNA]</scope>
    <source>
        <strain evidence="3 5">G25-74</strain>
    </source>
</reference>
<proteinExistence type="predicted"/>
<accession>A0A0Q9YAF7</accession>
<dbReference type="RefSeq" id="WP_057985007.1">
    <property type="nucleotide sequence ID" value="NZ_LDJR01000027.1"/>
</dbReference>
<dbReference type="Proteomes" id="UP000053881">
    <property type="component" value="Unassembled WGS sequence"/>
</dbReference>
<evidence type="ECO:0000313" key="2">
    <source>
        <dbReference type="EMBL" id="KRG12803.1"/>
    </source>
</evidence>
<keyword evidence="1" id="KW-0472">Membrane</keyword>
<keyword evidence="1" id="KW-1133">Transmembrane helix</keyword>
<organism evidence="2 4">
    <name type="scientific">Lederbergia galactosidilytica</name>
    <dbReference type="NCBI Taxonomy" id="217031"/>
    <lineage>
        <taxon>Bacteria</taxon>
        <taxon>Bacillati</taxon>
        <taxon>Bacillota</taxon>
        <taxon>Bacilli</taxon>
        <taxon>Bacillales</taxon>
        <taxon>Bacillaceae</taxon>
        <taxon>Lederbergia</taxon>
    </lineage>
</organism>
<dbReference type="Proteomes" id="UP000077881">
    <property type="component" value="Unassembled WGS sequence"/>
</dbReference>
<name>A0A0Q9YAF7_9BACI</name>
<gene>
    <name evidence="3" type="ORF">ABB05_04980</name>
    <name evidence="2" type="ORF">ACA29_10350</name>
</gene>
<evidence type="ECO:0000313" key="4">
    <source>
        <dbReference type="Proteomes" id="UP000053881"/>
    </source>
</evidence>
<keyword evidence="5" id="KW-1185">Reference proteome</keyword>
<evidence type="ECO:0000313" key="5">
    <source>
        <dbReference type="Proteomes" id="UP000077881"/>
    </source>
</evidence>
<dbReference type="PATRIC" id="fig|217031.4.peg.3430"/>
<protein>
    <submittedName>
        <fullName evidence="2">Uncharacterized protein</fullName>
    </submittedName>
</protein>
<dbReference type="AlphaFoldDB" id="A0A0Q9YAF7"/>
<evidence type="ECO:0000313" key="3">
    <source>
        <dbReference type="EMBL" id="OAK74239.1"/>
    </source>
</evidence>